<feature type="transmembrane region" description="Helical" evidence="1">
    <location>
        <begin position="52"/>
        <end position="72"/>
    </location>
</feature>
<evidence type="ECO:0000313" key="2">
    <source>
        <dbReference type="EMBL" id="KAI5079462.1"/>
    </source>
</evidence>
<evidence type="ECO:0000313" key="3">
    <source>
        <dbReference type="Proteomes" id="UP000886520"/>
    </source>
</evidence>
<proteinExistence type="predicted"/>
<name>A0A9D4ZMS4_ADICA</name>
<sequence>MDSATDDDRSRNLDMDRTVLQLLEETQQSWLLGPSEKKKKKYVDLGCMVCSRKLFCGIIAAVLLTGFITLLVKTVPQHHSRLPLEDNYTEALHKAMLFFNAQKSTDDDRSRNLDMDRTALQLLEETQQSWLLGPSEKKKKKYVDLGCMVCSRKLFCGIIAAVLLTGFITLLVKTVPQHHSRLPLEDNYTQALHKAMLFFNAQKFTFQERIPTSTGFPGFPQVQDAPTETFGRRGLYICSPRCDRFRSTPLSVDNRLPTVPPSTRDSRITMADLRLCPTIML</sequence>
<evidence type="ECO:0000256" key="1">
    <source>
        <dbReference type="SAM" id="Phobius"/>
    </source>
</evidence>
<feature type="transmembrane region" description="Helical" evidence="1">
    <location>
        <begin position="154"/>
        <end position="172"/>
    </location>
</feature>
<keyword evidence="1" id="KW-0472">Membrane</keyword>
<organism evidence="2 3">
    <name type="scientific">Adiantum capillus-veneris</name>
    <name type="common">Maidenhair fern</name>
    <dbReference type="NCBI Taxonomy" id="13818"/>
    <lineage>
        <taxon>Eukaryota</taxon>
        <taxon>Viridiplantae</taxon>
        <taxon>Streptophyta</taxon>
        <taxon>Embryophyta</taxon>
        <taxon>Tracheophyta</taxon>
        <taxon>Polypodiopsida</taxon>
        <taxon>Polypodiidae</taxon>
        <taxon>Polypodiales</taxon>
        <taxon>Pteridineae</taxon>
        <taxon>Pteridaceae</taxon>
        <taxon>Vittarioideae</taxon>
        <taxon>Adiantum</taxon>
    </lineage>
</organism>
<keyword evidence="1" id="KW-1133">Transmembrane helix</keyword>
<dbReference type="AlphaFoldDB" id="A0A9D4ZMS4"/>
<dbReference type="EMBL" id="JABFUD020000005">
    <property type="protein sequence ID" value="KAI5079462.1"/>
    <property type="molecule type" value="Genomic_DNA"/>
</dbReference>
<dbReference type="OrthoDB" id="10257085at2759"/>
<keyword evidence="1" id="KW-0812">Transmembrane</keyword>
<comment type="caution">
    <text evidence="2">The sequence shown here is derived from an EMBL/GenBank/DDBJ whole genome shotgun (WGS) entry which is preliminary data.</text>
</comment>
<dbReference type="Proteomes" id="UP000886520">
    <property type="component" value="Chromosome 5"/>
</dbReference>
<protein>
    <submittedName>
        <fullName evidence="2">Uncharacterized protein</fullName>
    </submittedName>
</protein>
<gene>
    <name evidence="2" type="ORF">GOP47_0004941</name>
</gene>
<keyword evidence="3" id="KW-1185">Reference proteome</keyword>
<reference evidence="2 3" key="1">
    <citation type="submission" date="2021-01" db="EMBL/GenBank/DDBJ databases">
        <title>Adiantum capillus-veneris genome.</title>
        <authorList>
            <person name="Fang Y."/>
            <person name="Liao Q."/>
        </authorList>
    </citation>
    <scope>NUCLEOTIDE SEQUENCE [LARGE SCALE GENOMIC DNA]</scope>
    <source>
        <strain evidence="2">H3</strain>
        <tissue evidence="2">Leaf</tissue>
    </source>
</reference>
<accession>A0A9D4ZMS4</accession>